<organism evidence="2 3">
    <name type="scientific">Tribolium castaneum</name>
    <name type="common">Red flour beetle</name>
    <dbReference type="NCBI Taxonomy" id="7070"/>
    <lineage>
        <taxon>Eukaryota</taxon>
        <taxon>Metazoa</taxon>
        <taxon>Ecdysozoa</taxon>
        <taxon>Arthropoda</taxon>
        <taxon>Hexapoda</taxon>
        <taxon>Insecta</taxon>
        <taxon>Pterygota</taxon>
        <taxon>Neoptera</taxon>
        <taxon>Endopterygota</taxon>
        <taxon>Coleoptera</taxon>
        <taxon>Polyphaga</taxon>
        <taxon>Cucujiformia</taxon>
        <taxon>Tenebrionidae</taxon>
        <taxon>Tenebrionidae incertae sedis</taxon>
        <taxon>Tribolium</taxon>
    </lineage>
</organism>
<proteinExistence type="predicted"/>
<evidence type="ECO:0000313" key="3">
    <source>
        <dbReference type="Proteomes" id="UP000007266"/>
    </source>
</evidence>
<feature type="region of interest" description="Disordered" evidence="1">
    <location>
        <begin position="1"/>
        <end position="72"/>
    </location>
</feature>
<dbReference type="InParanoid" id="D7EJ96"/>
<keyword evidence="3" id="KW-1185">Reference proteome</keyword>
<reference evidence="2 3" key="1">
    <citation type="journal article" date="2008" name="Nature">
        <title>The genome of the model beetle and pest Tribolium castaneum.</title>
        <authorList>
            <consortium name="Tribolium Genome Sequencing Consortium"/>
            <person name="Richards S."/>
            <person name="Gibbs R.A."/>
            <person name="Weinstock G.M."/>
            <person name="Brown S.J."/>
            <person name="Denell R."/>
            <person name="Beeman R.W."/>
            <person name="Gibbs R."/>
            <person name="Beeman R.W."/>
            <person name="Brown S.J."/>
            <person name="Bucher G."/>
            <person name="Friedrich M."/>
            <person name="Grimmelikhuijzen C.J."/>
            <person name="Klingler M."/>
            <person name="Lorenzen M."/>
            <person name="Richards S."/>
            <person name="Roth S."/>
            <person name="Schroder R."/>
            <person name="Tautz D."/>
            <person name="Zdobnov E.M."/>
            <person name="Muzny D."/>
            <person name="Gibbs R.A."/>
            <person name="Weinstock G.M."/>
            <person name="Attaway T."/>
            <person name="Bell S."/>
            <person name="Buhay C.J."/>
            <person name="Chandrabose M.N."/>
            <person name="Chavez D."/>
            <person name="Clerk-Blankenburg K.P."/>
            <person name="Cree A."/>
            <person name="Dao M."/>
            <person name="Davis C."/>
            <person name="Chacko J."/>
            <person name="Dinh H."/>
            <person name="Dugan-Rocha S."/>
            <person name="Fowler G."/>
            <person name="Garner T.T."/>
            <person name="Garnes J."/>
            <person name="Gnirke A."/>
            <person name="Hawes A."/>
            <person name="Hernandez J."/>
            <person name="Hines S."/>
            <person name="Holder M."/>
            <person name="Hume J."/>
            <person name="Jhangiani S.N."/>
            <person name="Joshi V."/>
            <person name="Khan Z.M."/>
            <person name="Jackson L."/>
            <person name="Kovar C."/>
            <person name="Kowis A."/>
            <person name="Lee S."/>
            <person name="Lewis L.R."/>
            <person name="Margolis J."/>
            <person name="Morgan M."/>
            <person name="Nazareth L.V."/>
            <person name="Nguyen N."/>
            <person name="Okwuonu G."/>
            <person name="Parker D."/>
            <person name="Richards S."/>
            <person name="Ruiz S.J."/>
            <person name="Santibanez J."/>
            <person name="Savard J."/>
            <person name="Scherer S.E."/>
            <person name="Schneider B."/>
            <person name="Sodergren E."/>
            <person name="Tautz D."/>
            <person name="Vattahil S."/>
            <person name="Villasana D."/>
            <person name="White C.S."/>
            <person name="Wright R."/>
            <person name="Park Y."/>
            <person name="Beeman R.W."/>
            <person name="Lord J."/>
            <person name="Oppert B."/>
            <person name="Lorenzen M."/>
            <person name="Brown S."/>
            <person name="Wang L."/>
            <person name="Savard J."/>
            <person name="Tautz D."/>
            <person name="Richards S."/>
            <person name="Weinstock G."/>
            <person name="Gibbs R.A."/>
            <person name="Liu Y."/>
            <person name="Worley K."/>
            <person name="Weinstock G."/>
            <person name="Elsik C.G."/>
            <person name="Reese J.T."/>
            <person name="Elhaik E."/>
            <person name="Landan G."/>
            <person name="Graur D."/>
            <person name="Arensburger P."/>
            <person name="Atkinson P."/>
            <person name="Beeman R.W."/>
            <person name="Beidler J."/>
            <person name="Brown S.J."/>
            <person name="Demuth J.P."/>
            <person name="Drury D.W."/>
            <person name="Du Y.Z."/>
            <person name="Fujiwara H."/>
            <person name="Lorenzen M."/>
            <person name="Maselli V."/>
            <person name="Osanai M."/>
            <person name="Park Y."/>
            <person name="Robertson H.M."/>
            <person name="Tu Z."/>
            <person name="Wang J.J."/>
            <person name="Wang S."/>
            <person name="Richards S."/>
            <person name="Song H."/>
            <person name="Zhang L."/>
            <person name="Sodergren E."/>
            <person name="Werner D."/>
            <person name="Stanke M."/>
            <person name="Morgenstern B."/>
            <person name="Solovyev V."/>
            <person name="Kosarev P."/>
            <person name="Brown G."/>
            <person name="Chen H.C."/>
            <person name="Ermolaeva O."/>
            <person name="Hlavina W."/>
            <person name="Kapustin Y."/>
            <person name="Kiryutin B."/>
            <person name="Kitts P."/>
            <person name="Maglott D."/>
            <person name="Pruitt K."/>
            <person name="Sapojnikov V."/>
            <person name="Souvorov A."/>
            <person name="Mackey A.J."/>
            <person name="Waterhouse R.M."/>
            <person name="Wyder S."/>
            <person name="Zdobnov E.M."/>
            <person name="Zdobnov E.M."/>
            <person name="Wyder S."/>
            <person name="Kriventseva E.V."/>
            <person name="Kadowaki T."/>
            <person name="Bork P."/>
            <person name="Aranda M."/>
            <person name="Bao R."/>
            <person name="Beermann A."/>
            <person name="Berns N."/>
            <person name="Bolognesi R."/>
            <person name="Bonneton F."/>
            <person name="Bopp D."/>
            <person name="Brown S.J."/>
            <person name="Bucher G."/>
            <person name="Butts T."/>
            <person name="Chaumot A."/>
            <person name="Denell R.E."/>
            <person name="Ferrier D.E."/>
            <person name="Friedrich M."/>
            <person name="Gordon C.M."/>
            <person name="Jindra M."/>
            <person name="Klingler M."/>
            <person name="Lan Q."/>
            <person name="Lattorff H.M."/>
            <person name="Laudet V."/>
            <person name="von Levetsow C."/>
            <person name="Liu Z."/>
            <person name="Lutz R."/>
            <person name="Lynch J.A."/>
            <person name="da Fonseca R.N."/>
            <person name="Posnien N."/>
            <person name="Reuter R."/>
            <person name="Roth S."/>
            <person name="Savard J."/>
            <person name="Schinko J.B."/>
            <person name="Schmitt C."/>
            <person name="Schoppmeier M."/>
            <person name="Schroder R."/>
            <person name="Shippy T.D."/>
            <person name="Simonnet F."/>
            <person name="Marques-Souza H."/>
            <person name="Tautz D."/>
            <person name="Tomoyasu Y."/>
            <person name="Trauner J."/>
            <person name="Van der Zee M."/>
            <person name="Vervoort M."/>
            <person name="Wittkopp N."/>
            <person name="Wimmer E.A."/>
            <person name="Yang X."/>
            <person name="Jones A.K."/>
            <person name="Sattelle D.B."/>
            <person name="Ebert P.R."/>
            <person name="Nelson D."/>
            <person name="Scott J.G."/>
            <person name="Beeman R.W."/>
            <person name="Muthukrishnan S."/>
            <person name="Kramer K.J."/>
            <person name="Arakane Y."/>
            <person name="Beeman R.W."/>
            <person name="Zhu Q."/>
            <person name="Hogenkamp D."/>
            <person name="Dixit R."/>
            <person name="Oppert B."/>
            <person name="Jiang H."/>
            <person name="Zou Z."/>
            <person name="Marshall J."/>
            <person name="Elpidina E."/>
            <person name="Vinokurov K."/>
            <person name="Oppert C."/>
            <person name="Zou Z."/>
            <person name="Evans J."/>
            <person name="Lu Z."/>
            <person name="Zhao P."/>
            <person name="Sumathipala N."/>
            <person name="Altincicek B."/>
            <person name="Vilcinskas A."/>
            <person name="Williams M."/>
            <person name="Hultmark D."/>
            <person name="Hetru C."/>
            <person name="Jiang H."/>
            <person name="Grimmelikhuijzen C.J."/>
            <person name="Hauser F."/>
            <person name="Cazzamali G."/>
            <person name="Williamson M."/>
            <person name="Park Y."/>
            <person name="Li B."/>
            <person name="Tanaka Y."/>
            <person name="Predel R."/>
            <person name="Neupert S."/>
            <person name="Schachtner J."/>
            <person name="Verleyen P."/>
            <person name="Raible F."/>
            <person name="Bork P."/>
            <person name="Friedrich M."/>
            <person name="Walden K.K."/>
            <person name="Robertson H.M."/>
            <person name="Angeli S."/>
            <person name="Foret S."/>
            <person name="Bucher G."/>
            <person name="Schuetz S."/>
            <person name="Maleszka R."/>
            <person name="Wimmer E.A."/>
            <person name="Beeman R.W."/>
            <person name="Lorenzen M."/>
            <person name="Tomoyasu Y."/>
            <person name="Miller S.C."/>
            <person name="Grossmann D."/>
            <person name="Bucher G."/>
        </authorList>
    </citation>
    <scope>NUCLEOTIDE SEQUENCE [LARGE SCALE GENOMIC DNA]</scope>
    <source>
        <strain evidence="2 3">Georgia GA2</strain>
    </source>
</reference>
<evidence type="ECO:0000313" key="2">
    <source>
        <dbReference type="EMBL" id="EFA12619.1"/>
    </source>
</evidence>
<reference evidence="2 3" key="2">
    <citation type="journal article" date="2010" name="Nucleic Acids Res.">
        <title>BeetleBase in 2010: revisions to provide comprehensive genomic information for Tribolium castaneum.</title>
        <authorList>
            <person name="Kim H.S."/>
            <person name="Murphy T."/>
            <person name="Xia J."/>
            <person name="Caragea D."/>
            <person name="Park Y."/>
            <person name="Beeman R.W."/>
            <person name="Lorenzen M.D."/>
            <person name="Butcher S."/>
            <person name="Manak J.R."/>
            <person name="Brown S.J."/>
        </authorList>
    </citation>
    <scope>NUCLEOTIDE SEQUENCE [LARGE SCALE GENOMIC DNA]</scope>
    <source>
        <strain evidence="2 3">Georgia GA2</strain>
    </source>
</reference>
<dbReference type="EMBL" id="KQ971889">
    <property type="protein sequence ID" value="EFA12619.1"/>
    <property type="molecule type" value="Genomic_DNA"/>
</dbReference>
<protein>
    <submittedName>
        <fullName evidence="2">Uncharacterized protein</fullName>
    </submittedName>
</protein>
<feature type="compositionally biased region" description="Pro residues" evidence="1">
    <location>
        <begin position="55"/>
        <end position="66"/>
    </location>
</feature>
<dbReference type="Proteomes" id="UP000007266">
    <property type="component" value="Unassembled WGS sequence"/>
</dbReference>
<feature type="compositionally biased region" description="Low complexity" evidence="1">
    <location>
        <begin position="32"/>
        <end position="54"/>
    </location>
</feature>
<evidence type="ECO:0000256" key="1">
    <source>
        <dbReference type="SAM" id="MobiDB-lite"/>
    </source>
</evidence>
<dbReference type="AlphaFoldDB" id="D7EJ96"/>
<dbReference type="HOGENOM" id="CLU_1356248_0_0_1"/>
<accession>D7EJ96</accession>
<name>D7EJ96_TRICA</name>
<dbReference type="PhylomeDB" id="D7EJ96"/>
<gene>
    <name evidence="2" type="primary">AUGUSTUS-3.0.2_10246</name>
    <name evidence="2" type="ORF">TcasGA2_TC010246</name>
</gene>
<sequence>MPGKRVSPLPLKKSSSKRFKTPGDGCSDEEISASQLTSLPPSSSSSLSNLSPAATQPPLPPPPPSQPAGLDVGVTTVSKKGIKQTASPASPEPTHTEADMITPAEWSDPVLEQSMIEMANNFENDESERTARMIVNEKFCLIHEVVYPITKSGSRLLSIGVKPLHDYAPLLKIHNPEVTSAITVSIDTFEDFLKEVSKMFES</sequence>